<protein>
    <submittedName>
        <fullName evidence="2">Uncharacterized protein</fullName>
    </submittedName>
</protein>
<evidence type="ECO:0000313" key="2">
    <source>
        <dbReference type="EMBL" id="TWU57413.1"/>
    </source>
</evidence>
<dbReference type="Proteomes" id="UP000317977">
    <property type="component" value="Unassembled WGS sequence"/>
</dbReference>
<gene>
    <name evidence="2" type="ORF">Poly59_03200</name>
</gene>
<dbReference type="EMBL" id="SJPX01000001">
    <property type="protein sequence ID" value="TWU57413.1"/>
    <property type="molecule type" value="Genomic_DNA"/>
</dbReference>
<evidence type="ECO:0000313" key="3">
    <source>
        <dbReference type="Proteomes" id="UP000317977"/>
    </source>
</evidence>
<dbReference type="RefSeq" id="WP_146532319.1">
    <property type="nucleotide sequence ID" value="NZ_SJPX01000001.1"/>
</dbReference>
<feature type="compositionally biased region" description="Low complexity" evidence="1">
    <location>
        <begin position="1"/>
        <end position="20"/>
    </location>
</feature>
<comment type="caution">
    <text evidence="2">The sequence shown here is derived from an EMBL/GenBank/DDBJ whole genome shotgun (WGS) entry which is preliminary data.</text>
</comment>
<feature type="compositionally biased region" description="Low complexity" evidence="1">
    <location>
        <begin position="27"/>
        <end position="38"/>
    </location>
</feature>
<keyword evidence="3" id="KW-1185">Reference proteome</keyword>
<dbReference type="OrthoDB" id="288713at2"/>
<sequence>MSLSSYPSNSPSPENSFVVSTPSPQPSAHGSGDASSDSFVDRRTLAANVPGRSERRQFGSSHAGLTDDGRELALAIDQYKIEHHRRYLTCDEMLDVMTSLGYSKS</sequence>
<reference evidence="2 3" key="1">
    <citation type="submission" date="2019-02" db="EMBL/GenBank/DDBJ databases">
        <title>Deep-cultivation of Planctomycetes and their phenomic and genomic characterization uncovers novel biology.</title>
        <authorList>
            <person name="Wiegand S."/>
            <person name="Jogler M."/>
            <person name="Boedeker C."/>
            <person name="Pinto D."/>
            <person name="Vollmers J."/>
            <person name="Rivas-Marin E."/>
            <person name="Kohn T."/>
            <person name="Peeters S.H."/>
            <person name="Heuer A."/>
            <person name="Rast P."/>
            <person name="Oberbeckmann S."/>
            <person name="Bunk B."/>
            <person name="Jeske O."/>
            <person name="Meyerdierks A."/>
            <person name="Storesund J.E."/>
            <person name="Kallscheuer N."/>
            <person name="Luecker S."/>
            <person name="Lage O.M."/>
            <person name="Pohl T."/>
            <person name="Merkel B.J."/>
            <person name="Hornburger P."/>
            <person name="Mueller R.-W."/>
            <person name="Bruemmer F."/>
            <person name="Labrenz M."/>
            <person name="Spormann A.M."/>
            <person name="Op Den Camp H."/>
            <person name="Overmann J."/>
            <person name="Amann R."/>
            <person name="Jetten M.S.M."/>
            <person name="Mascher T."/>
            <person name="Medema M.H."/>
            <person name="Devos D.P."/>
            <person name="Kaster A.-K."/>
            <person name="Ovreas L."/>
            <person name="Rohde M."/>
            <person name="Galperin M.Y."/>
            <person name="Jogler C."/>
        </authorList>
    </citation>
    <scope>NUCLEOTIDE SEQUENCE [LARGE SCALE GENOMIC DNA]</scope>
    <source>
        <strain evidence="2 3">Poly59</strain>
    </source>
</reference>
<evidence type="ECO:0000256" key="1">
    <source>
        <dbReference type="SAM" id="MobiDB-lite"/>
    </source>
</evidence>
<proteinExistence type="predicted"/>
<feature type="region of interest" description="Disordered" evidence="1">
    <location>
        <begin position="1"/>
        <end position="69"/>
    </location>
</feature>
<dbReference type="AlphaFoldDB" id="A0A5C6F6T6"/>
<name>A0A5C6F6T6_9BACT</name>
<organism evidence="2 3">
    <name type="scientific">Rubripirellula reticaptiva</name>
    <dbReference type="NCBI Taxonomy" id="2528013"/>
    <lineage>
        <taxon>Bacteria</taxon>
        <taxon>Pseudomonadati</taxon>
        <taxon>Planctomycetota</taxon>
        <taxon>Planctomycetia</taxon>
        <taxon>Pirellulales</taxon>
        <taxon>Pirellulaceae</taxon>
        <taxon>Rubripirellula</taxon>
    </lineage>
</organism>
<accession>A0A5C6F6T6</accession>